<keyword evidence="3" id="KW-1185">Reference proteome</keyword>
<dbReference type="KEGG" id="sacz:AOT14_30770"/>
<dbReference type="InterPro" id="IPR053536">
    <property type="entry name" value="Lasso_peptide_isopeptidase"/>
</dbReference>
<dbReference type="InterPro" id="IPR029058">
    <property type="entry name" value="AB_hydrolase_fold"/>
</dbReference>
<organism evidence="2 3">
    <name type="scientific">Stenotrophomonas acidaminiphila</name>
    <dbReference type="NCBI Taxonomy" id="128780"/>
    <lineage>
        <taxon>Bacteria</taxon>
        <taxon>Pseudomonadati</taxon>
        <taxon>Pseudomonadota</taxon>
        <taxon>Gammaproteobacteria</taxon>
        <taxon>Lysobacterales</taxon>
        <taxon>Lysobacteraceae</taxon>
        <taxon>Stenotrophomonas</taxon>
    </lineage>
</organism>
<dbReference type="GO" id="GO:0008236">
    <property type="term" value="F:serine-type peptidase activity"/>
    <property type="evidence" value="ECO:0007669"/>
    <property type="project" value="InterPro"/>
</dbReference>
<sequence>MNPVMRWARRLLAPVLAGMLLGGGLHAQGVSPRQLVEVSDLGELAVSPDGSHVAFRLQRASVERNTHDTAWYVQRMDASAPARRVGEGGQLLRESDGASLAPAGVAWSPDGRFIYYRALLDGRVAVWRARADGSDARALTRDPADVRRFRLAADGRSLRYSVGATRQQVRDAEQAEYDRGIHIDQTVPLGQPLFRSGYLDRRGSTQRLLGSDVIRSPLLAGAGDRWREIALATGQVRDVAGEDTASAAPPGWVAAFTPWKLAWDAHAGRAAMLVHVGGYQSVGPRPEVELVVATGKGKRPLRCRDALCTGQPITSVQWRPGHDEVVFTLTDPDDSQAQSIFRWDITTGRVVPVVHTPGLVNGGRAAPGGCGASAAALVCVAADARHPPRLERIDLESGARQVLFDPNAALAAEMAHVPVQRLHWQDATGRRFNGLYFPARRAGHGRPPLFLTYYRCTGFVRGGVGDEWPLATLADRGISALCINAPPSVQDAVTRFETGRLAIESVIDLLSSRGEIDRDSVGMGGLSYGTEVTLWMAMNTDRLAAASVSSIAFSPLAYTLMSLSGDTFFSRLRTYWQLGDPETTAAQWKRLSPVFNLQRIDVPVLMQLPEQEYLHTLDYAVPLIRDARADLYVYPNEAHQKFQPRHKLAVYERNLDWFRFWLQGIEDPHPSKAGQYARWRVMAARQGAGDRGDARR</sequence>
<dbReference type="SUPFAM" id="SSF53474">
    <property type="entry name" value="alpha/beta-Hydrolases"/>
    <property type="match status" value="1"/>
</dbReference>
<dbReference type="InterPro" id="IPR001375">
    <property type="entry name" value="Peptidase_S9_cat"/>
</dbReference>
<protein>
    <submittedName>
        <fullName evidence="2">Dipeptidyl aminopeptidase</fullName>
    </submittedName>
</protein>
<keyword evidence="2" id="KW-0031">Aminopeptidase</keyword>
<dbReference type="OrthoDB" id="100212at2"/>
<name>A0A0S1B346_9GAMM</name>
<dbReference type="AlphaFoldDB" id="A0A0S1B346"/>
<gene>
    <name evidence="2" type="ORF">AOT14_30770</name>
</gene>
<keyword evidence="2" id="KW-0378">Hydrolase</keyword>
<dbReference type="EMBL" id="CP012900">
    <property type="protein sequence ID" value="ALJ29426.1"/>
    <property type="molecule type" value="Genomic_DNA"/>
</dbReference>
<keyword evidence="2" id="KW-0645">Protease</keyword>
<dbReference type="Proteomes" id="UP000061010">
    <property type="component" value="Chromosome"/>
</dbReference>
<dbReference type="PATRIC" id="fig|128780.6.peg.3115"/>
<proteinExistence type="predicted"/>
<dbReference type="NCBIfam" id="NF033523">
    <property type="entry name" value="lasso_peptidase"/>
    <property type="match status" value="1"/>
</dbReference>
<dbReference type="Pfam" id="PF00326">
    <property type="entry name" value="Peptidase_S9"/>
    <property type="match status" value="1"/>
</dbReference>
<dbReference type="GO" id="GO:0004177">
    <property type="term" value="F:aminopeptidase activity"/>
    <property type="evidence" value="ECO:0007669"/>
    <property type="project" value="UniProtKB-KW"/>
</dbReference>
<evidence type="ECO:0000259" key="1">
    <source>
        <dbReference type="Pfam" id="PF00326"/>
    </source>
</evidence>
<dbReference type="Gene3D" id="2.120.10.30">
    <property type="entry name" value="TolB, C-terminal domain"/>
    <property type="match status" value="1"/>
</dbReference>
<evidence type="ECO:0000313" key="3">
    <source>
        <dbReference type="Proteomes" id="UP000061010"/>
    </source>
</evidence>
<dbReference type="InterPro" id="IPR011042">
    <property type="entry name" value="6-blade_b-propeller_TolB-like"/>
</dbReference>
<evidence type="ECO:0000313" key="2">
    <source>
        <dbReference type="EMBL" id="ALJ29426.1"/>
    </source>
</evidence>
<accession>A0A0S1B346</accession>
<dbReference type="Gene3D" id="3.40.50.1820">
    <property type="entry name" value="alpha/beta hydrolase"/>
    <property type="match status" value="1"/>
</dbReference>
<dbReference type="SUPFAM" id="SSF82171">
    <property type="entry name" value="DPP6 N-terminal domain-like"/>
    <property type="match status" value="1"/>
</dbReference>
<reference evidence="2 3" key="1">
    <citation type="journal article" date="2015" name="Genome Announc.">
        <title>Complete Genome Sequencing of Stenotrophomonas acidaminiphila ZAC14D2_NAIMI4_2, a Multidrug-Resistant Strain Isolated from Sediments of a Polluted River in Mexico, Uncovers New Antibiotic Resistance Genes and a Novel Class-II Lasso Peptide Biosynthesis Gene Cluster.</title>
        <authorList>
            <person name="Vinuesa P."/>
            <person name="Ochoa-Sanchez L.E."/>
        </authorList>
    </citation>
    <scope>NUCLEOTIDE SEQUENCE [LARGE SCALE GENOMIC DNA]</scope>
    <source>
        <strain evidence="2 3">ZAC14D2_NAIMI4_2</strain>
    </source>
</reference>
<feature type="domain" description="Peptidase S9 prolyl oligopeptidase catalytic" evidence="1">
    <location>
        <begin position="506"/>
        <end position="663"/>
    </location>
</feature>
<dbReference type="GO" id="GO:0006508">
    <property type="term" value="P:proteolysis"/>
    <property type="evidence" value="ECO:0007669"/>
    <property type="project" value="InterPro"/>
</dbReference>